<feature type="non-terminal residue" evidence="1">
    <location>
        <position position="1"/>
    </location>
</feature>
<evidence type="ECO:0000313" key="2">
    <source>
        <dbReference type="Proteomes" id="UP000054081"/>
    </source>
</evidence>
<proteinExistence type="predicted"/>
<sequence length="55" mass="6479">NGSKLRQGRFRLDMRKHFVTKRVVKPWYRLPGEAVDAPSLSAFKRRLDNALHNML</sequence>
<evidence type="ECO:0008006" key="3">
    <source>
        <dbReference type="Google" id="ProtNLM"/>
    </source>
</evidence>
<dbReference type="AlphaFoldDB" id="A0A093PHG6"/>
<keyword evidence="2" id="KW-1185">Reference proteome</keyword>
<dbReference type="EMBL" id="KL225532">
    <property type="protein sequence ID" value="KFW73650.1"/>
    <property type="molecule type" value="Genomic_DNA"/>
</dbReference>
<name>A0A093PHG6_PYGAD</name>
<reference evidence="1 2" key="1">
    <citation type="submission" date="2014-04" db="EMBL/GenBank/DDBJ databases">
        <title>Genome evolution of avian class.</title>
        <authorList>
            <person name="Zhang G."/>
            <person name="Li C."/>
        </authorList>
    </citation>
    <scope>NUCLEOTIDE SEQUENCE [LARGE SCALE GENOMIC DNA]</scope>
    <source>
        <strain evidence="1">BGI_AS28</strain>
    </source>
</reference>
<evidence type="ECO:0000313" key="1">
    <source>
        <dbReference type="EMBL" id="KFW73650.1"/>
    </source>
</evidence>
<organism evidence="1 2">
    <name type="scientific">Pygoscelis adeliae</name>
    <name type="common">Adelie penguin</name>
    <dbReference type="NCBI Taxonomy" id="9238"/>
    <lineage>
        <taxon>Eukaryota</taxon>
        <taxon>Metazoa</taxon>
        <taxon>Chordata</taxon>
        <taxon>Craniata</taxon>
        <taxon>Vertebrata</taxon>
        <taxon>Euteleostomi</taxon>
        <taxon>Archelosauria</taxon>
        <taxon>Archosauria</taxon>
        <taxon>Dinosauria</taxon>
        <taxon>Saurischia</taxon>
        <taxon>Theropoda</taxon>
        <taxon>Coelurosauria</taxon>
        <taxon>Aves</taxon>
        <taxon>Neognathae</taxon>
        <taxon>Neoaves</taxon>
        <taxon>Aequornithes</taxon>
        <taxon>Sphenisciformes</taxon>
        <taxon>Spheniscidae</taxon>
        <taxon>Pygoscelis</taxon>
    </lineage>
</organism>
<dbReference type="Proteomes" id="UP000054081">
    <property type="component" value="Unassembled WGS sequence"/>
</dbReference>
<feature type="non-terminal residue" evidence="1">
    <location>
        <position position="55"/>
    </location>
</feature>
<protein>
    <recommendedName>
        <fullName evidence="3">Nidogen G2 beta-barrel domain-containing protein</fullName>
    </recommendedName>
</protein>
<accession>A0A093PHG6</accession>
<gene>
    <name evidence="1" type="ORF">AS28_14678</name>
</gene>